<dbReference type="SUPFAM" id="SSF50630">
    <property type="entry name" value="Acid proteases"/>
    <property type="match status" value="1"/>
</dbReference>
<evidence type="ECO:0000313" key="3">
    <source>
        <dbReference type="Proteomes" id="UP000483820"/>
    </source>
</evidence>
<reference evidence="2 3" key="1">
    <citation type="submission" date="2019-12" db="EMBL/GenBank/DDBJ databases">
        <title>Chromosome-level assembly of the Caenorhabditis remanei genome.</title>
        <authorList>
            <person name="Teterina A.A."/>
            <person name="Willis J.H."/>
            <person name="Phillips P.C."/>
        </authorList>
    </citation>
    <scope>NUCLEOTIDE SEQUENCE [LARGE SCALE GENOMIC DNA]</scope>
    <source>
        <strain evidence="2 3">PX506</strain>
        <tissue evidence="2">Whole organism</tissue>
    </source>
</reference>
<accession>A0A6A5H6Y7</accession>
<comment type="caution">
    <text evidence="2">The sequence shown here is derived from an EMBL/GenBank/DDBJ whole genome shotgun (WGS) entry which is preliminary data.</text>
</comment>
<evidence type="ECO:0000313" key="2">
    <source>
        <dbReference type="EMBL" id="KAF1762865.1"/>
    </source>
</evidence>
<sequence>MGVNASTWQQTLMANSPSQESTRYFIVRIEGILIQIEMNGRKVHALLDTGAGISYLPVSQIKPEELDNQALPLLQKISTQINNACLYSQKVIVDLDWSGQKIRVHSENHEDSFEILIRFNYEIVNEPKSIKIVKGRAVSVISYNKGIKEFWKNHQEGFLSVVRYLLKMFRCKISIDSRYYNIVQLQPAISELIDLQLEFKKLTISFDGSKDDENLFWNKISSNFRLVEDLIISYSCDPAFRPVFTSWPQNIDIRSSAWFTLKSLLTCTCTTITLWNSILENKDLDVILKKWKAGGFPNLKCLMIFSPYFTDNGEQILRTSLRELDRMVIQTDDGSKKATLRTRGRGFETGYSRIEMSVTSF</sequence>
<organism evidence="2 3">
    <name type="scientific">Caenorhabditis remanei</name>
    <name type="common">Caenorhabditis vulgaris</name>
    <dbReference type="NCBI Taxonomy" id="31234"/>
    <lineage>
        <taxon>Eukaryota</taxon>
        <taxon>Metazoa</taxon>
        <taxon>Ecdysozoa</taxon>
        <taxon>Nematoda</taxon>
        <taxon>Chromadorea</taxon>
        <taxon>Rhabditida</taxon>
        <taxon>Rhabditina</taxon>
        <taxon>Rhabditomorpha</taxon>
        <taxon>Rhabditoidea</taxon>
        <taxon>Rhabditidae</taxon>
        <taxon>Peloderinae</taxon>
        <taxon>Caenorhabditis</taxon>
    </lineage>
</organism>
<dbReference type="InterPro" id="IPR021109">
    <property type="entry name" value="Peptidase_aspartic_dom_sf"/>
</dbReference>
<protein>
    <recommendedName>
        <fullName evidence="1">Sdz-33 F-box domain-containing protein</fullName>
    </recommendedName>
</protein>
<dbReference type="PANTHER" id="PTHR21503:SF52">
    <property type="entry name" value="F-BOX DOMAIN-CONTAINING PROTEIN"/>
    <property type="match status" value="1"/>
</dbReference>
<gene>
    <name evidence="2" type="ORF">GCK72_011128</name>
</gene>
<dbReference type="KEGG" id="crq:GCK72_011128"/>
<name>A0A6A5H6Y7_CAERE</name>
<dbReference type="InterPro" id="IPR012885">
    <property type="entry name" value="F-box_Sdz-33"/>
</dbReference>
<dbReference type="AlphaFoldDB" id="A0A6A5H6Y7"/>
<dbReference type="CTD" id="9827725"/>
<dbReference type="Gene3D" id="2.40.70.10">
    <property type="entry name" value="Acid Proteases"/>
    <property type="match status" value="1"/>
</dbReference>
<dbReference type="PANTHER" id="PTHR21503">
    <property type="entry name" value="F-BOX-CONTAINING HYPOTHETICAL PROTEIN C.ELEGANS"/>
    <property type="match status" value="1"/>
</dbReference>
<evidence type="ECO:0000259" key="1">
    <source>
        <dbReference type="Pfam" id="PF07735"/>
    </source>
</evidence>
<dbReference type="EMBL" id="WUAV01000003">
    <property type="protein sequence ID" value="KAF1762865.1"/>
    <property type="molecule type" value="Genomic_DNA"/>
</dbReference>
<dbReference type="RefSeq" id="XP_053587816.1">
    <property type="nucleotide sequence ID" value="XM_053728239.1"/>
</dbReference>
<proteinExistence type="predicted"/>
<dbReference type="Pfam" id="PF07735">
    <property type="entry name" value="FBA_2"/>
    <property type="match status" value="1"/>
</dbReference>
<dbReference type="Proteomes" id="UP000483820">
    <property type="component" value="Chromosome III"/>
</dbReference>
<dbReference type="GeneID" id="9827725"/>
<feature type="domain" description="Sdz-33 F-box" evidence="1">
    <location>
        <begin position="249"/>
        <end position="304"/>
    </location>
</feature>